<dbReference type="InterPro" id="IPR012337">
    <property type="entry name" value="RNaseH-like_sf"/>
</dbReference>
<dbReference type="EMBL" id="MN739815">
    <property type="protein sequence ID" value="QHT27205.1"/>
    <property type="molecule type" value="Genomic_DNA"/>
</dbReference>
<feature type="domain" description="Integrase catalytic" evidence="1">
    <location>
        <begin position="66"/>
        <end position="238"/>
    </location>
</feature>
<dbReference type="Gene3D" id="3.30.420.10">
    <property type="entry name" value="Ribonuclease H-like superfamily/Ribonuclease H"/>
    <property type="match status" value="1"/>
</dbReference>
<organism evidence="2">
    <name type="scientific">viral metagenome</name>
    <dbReference type="NCBI Taxonomy" id="1070528"/>
    <lineage>
        <taxon>unclassified sequences</taxon>
        <taxon>metagenomes</taxon>
        <taxon>organismal metagenomes</taxon>
    </lineage>
</organism>
<dbReference type="AlphaFoldDB" id="A0A6C0EIM9"/>
<dbReference type="InterPro" id="IPR001584">
    <property type="entry name" value="Integrase_cat-core"/>
</dbReference>
<dbReference type="PANTHER" id="PTHR46585:SF1">
    <property type="entry name" value="CHROMO DOMAIN-CONTAINING PROTEIN"/>
    <property type="match status" value="1"/>
</dbReference>
<dbReference type="PROSITE" id="PS50994">
    <property type="entry name" value="INTEGRASE"/>
    <property type="match status" value="1"/>
</dbReference>
<evidence type="ECO:0000313" key="2">
    <source>
        <dbReference type="EMBL" id="QHT27205.1"/>
    </source>
</evidence>
<proteinExistence type="predicted"/>
<dbReference type="InterPro" id="IPR036397">
    <property type="entry name" value="RNaseH_sf"/>
</dbReference>
<dbReference type="SUPFAM" id="SSF53098">
    <property type="entry name" value="Ribonuclease H-like"/>
    <property type="match status" value="1"/>
</dbReference>
<evidence type="ECO:0000259" key="1">
    <source>
        <dbReference type="PROSITE" id="PS50994"/>
    </source>
</evidence>
<sequence length="368" mass="44019">MDNRELLKNLYHDPKFGFTSKEIFKNKIKKNYPDISLKEVDELYSNLEINQMFKKPIIKKSKFYKITDVPLTFQIDIMIFDKSQKNKNRGIFMYLTLIDILSRKAFMYPLTSRKGIDIIESYNKFIDELNSKYNKKPVKIIGDDEFNFKAFIQYNNKLNIMLDTQVAQDDHIIKGGGNRLGIIDRFTKTIKLKIKKYQLSTGNINFYDIYKDILDNYNNTIHSSIYNNTPNEAFENKDIQIKYRKETLDYNDNINNKINLKIGDTVRAIKKKKIFDKENIRFSKKIYIIDEIKNYKYIIKDESNNIKKKLYKFNELQLVDKDKVEKFVDNNNINKVIKKLKIDEKNKQILKRDDIKQENIINKPRRIK</sequence>
<dbReference type="GO" id="GO:0015074">
    <property type="term" value="P:DNA integration"/>
    <property type="evidence" value="ECO:0007669"/>
    <property type="project" value="InterPro"/>
</dbReference>
<accession>A0A6C0EIM9</accession>
<dbReference type="PANTHER" id="PTHR46585">
    <property type="entry name" value="INTEGRASE CORE DOMAIN CONTAINING PROTEIN"/>
    <property type="match status" value="1"/>
</dbReference>
<dbReference type="GO" id="GO:0003676">
    <property type="term" value="F:nucleic acid binding"/>
    <property type="evidence" value="ECO:0007669"/>
    <property type="project" value="InterPro"/>
</dbReference>
<reference evidence="2" key="1">
    <citation type="journal article" date="2020" name="Nature">
        <title>Giant virus diversity and host interactions through global metagenomics.</title>
        <authorList>
            <person name="Schulz F."/>
            <person name="Roux S."/>
            <person name="Paez-Espino D."/>
            <person name="Jungbluth S."/>
            <person name="Walsh D.A."/>
            <person name="Denef V.J."/>
            <person name="McMahon K.D."/>
            <person name="Konstantinidis K.T."/>
            <person name="Eloe-Fadrosh E.A."/>
            <person name="Kyrpides N.C."/>
            <person name="Woyke T."/>
        </authorList>
    </citation>
    <scope>NUCLEOTIDE SEQUENCE</scope>
    <source>
        <strain evidence="2">GVMAG-M-3300023179-2</strain>
    </source>
</reference>
<protein>
    <recommendedName>
        <fullName evidence="1">Integrase catalytic domain-containing protein</fullName>
    </recommendedName>
</protein>
<name>A0A6C0EIM9_9ZZZZ</name>